<keyword evidence="9" id="KW-0805">Transcription regulation</keyword>
<gene>
    <name evidence="22" type="ORF">CLUMA_CG012136</name>
</gene>
<dbReference type="InterPro" id="IPR014722">
    <property type="entry name" value="Rib_uL2_dom2"/>
</dbReference>
<dbReference type="EMBL" id="CVRI01000048">
    <property type="protein sequence ID" value="CRK98865.1"/>
    <property type="molecule type" value="Genomic_DNA"/>
</dbReference>
<accession>A0A1J1IK88</accession>
<dbReference type="FunFam" id="3.30.160.60:FF:002455">
    <property type="entry name" value="FI03704p"/>
    <property type="match status" value="1"/>
</dbReference>
<evidence type="ECO:0000256" key="1">
    <source>
        <dbReference type="ARBA" id="ARBA00004123"/>
    </source>
</evidence>
<feature type="region of interest" description="Disordered" evidence="19">
    <location>
        <begin position="138"/>
        <end position="194"/>
    </location>
</feature>
<evidence type="ECO:0000256" key="2">
    <source>
        <dbReference type="ARBA" id="ARBA00006991"/>
    </source>
</evidence>
<dbReference type="PROSITE" id="PS51915">
    <property type="entry name" value="ZAD"/>
    <property type="match status" value="1"/>
</dbReference>
<reference evidence="22 23" key="1">
    <citation type="submission" date="2015-04" db="EMBL/GenBank/DDBJ databases">
        <authorList>
            <person name="Syromyatnikov M.Y."/>
            <person name="Popov V.N."/>
        </authorList>
    </citation>
    <scope>NUCLEOTIDE SEQUENCE [LARGE SCALE GENOMIC DNA]</scope>
</reference>
<dbReference type="SUPFAM" id="SSF50104">
    <property type="entry name" value="Translation proteins SH3-like domain"/>
    <property type="match status" value="1"/>
</dbReference>
<dbReference type="GO" id="GO:0006412">
    <property type="term" value="P:translation"/>
    <property type="evidence" value="ECO:0007669"/>
    <property type="project" value="InterPro"/>
</dbReference>
<feature type="domain" description="C2H2-type" evidence="20">
    <location>
        <begin position="678"/>
        <end position="705"/>
    </location>
</feature>
<evidence type="ECO:0000256" key="7">
    <source>
        <dbReference type="ARBA" id="ARBA00022833"/>
    </source>
</evidence>
<feature type="compositionally biased region" description="Polar residues" evidence="19">
    <location>
        <begin position="147"/>
        <end position="166"/>
    </location>
</feature>
<name>A0A1J1IK88_9DIPT</name>
<comment type="similarity">
    <text evidence="3">Belongs to the eukaryotic ribosomal protein eL6 family.</text>
</comment>
<evidence type="ECO:0000256" key="13">
    <source>
        <dbReference type="ARBA" id="ARBA00023274"/>
    </source>
</evidence>
<feature type="domain" description="C2H2-type" evidence="20">
    <location>
        <begin position="706"/>
        <end position="736"/>
    </location>
</feature>
<protein>
    <recommendedName>
        <fullName evidence="14">Large ribosomal subunit protein eL6</fullName>
    </recommendedName>
    <alternativeName>
        <fullName evidence="15">60S ribosomal protein L6</fullName>
    </alternativeName>
</protein>
<feature type="region of interest" description="Disordered" evidence="19">
    <location>
        <begin position="295"/>
        <end position="318"/>
    </location>
</feature>
<dbReference type="Proteomes" id="UP000183832">
    <property type="component" value="Unassembled WGS sequence"/>
</dbReference>
<feature type="domain" description="C2H2-type" evidence="20">
    <location>
        <begin position="471"/>
        <end position="498"/>
    </location>
</feature>
<keyword evidence="12" id="KW-0539">Nucleus</keyword>
<feature type="binding site" evidence="18">
    <location>
        <position position="17"/>
    </location>
    <ligand>
        <name>Zn(2+)</name>
        <dbReference type="ChEBI" id="CHEBI:29105"/>
    </ligand>
</feature>
<evidence type="ECO:0000256" key="17">
    <source>
        <dbReference type="PROSITE-ProRule" id="PRU00042"/>
    </source>
</evidence>
<dbReference type="Pfam" id="PF12874">
    <property type="entry name" value="zf-met"/>
    <property type="match status" value="1"/>
</dbReference>
<feature type="domain" description="C2H2-type" evidence="20">
    <location>
        <begin position="275"/>
        <end position="303"/>
    </location>
</feature>
<feature type="domain" description="C2H2-type" evidence="20">
    <location>
        <begin position="594"/>
        <end position="621"/>
    </location>
</feature>
<dbReference type="STRING" id="568069.A0A1J1IK88"/>
<dbReference type="FunFam" id="2.30.30.30:FF:000014">
    <property type="entry name" value="60S ribosomal protein L6"/>
    <property type="match status" value="1"/>
</dbReference>
<organism evidence="22 23">
    <name type="scientific">Clunio marinus</name>
    <dbReference type="NCBI Taxonomy" id="568069"/>
    <lineage>
        <taxon>Eukaryota</taxon>
        <taxon>Metazoa</taxon>
        <taxon>Ecdysozoa</taxon>
        <taxon>Arthropoda</taxon>
        <taxon>Hexapoda</taxon>
        <taxon>Insecta</taxon>
        <taxon>Pterygota</taxon>
        <taxon>Neoptera</taxon>
        <taxon>Endopterygota</taxon>
        <taxon>Diptera</taxon>
        <taxon>Nematocera</taxon>
        <taxon>Chironomoidea</taxon>
        <taxon>Chironomidae</taxon>
        <taxon>Clunio</taxon>
    </lineage>
</organism>
<feature type="binding site" evidence="18">
    <location>
        <position position="20"/>
    </location>
    <ligand>
        <name>Zn(2+)</name>
        <dbReference type="ChEBI" id="CHEBI:29105"/>
    </ligand>
</feature>
<dbReference type="SMART" id="SM00868">
    <property type="entry name" value="zf-AD"/>
    <property type="match status" value="1"/>
</dbReference>
<dbReference type="Pfam" id="PF07776">
    <property type="entry name" value="zf-AD"/>
    <property type="match status" value="1"/>
</dbReference>
<dbReference type="OrthoDB" id="8117402at2759"/>
<feature type="binding site" evidence="18">
    <location>
        <position position="68"/>
    </location>
    <ligand>
        <name>Zn(2+)</name>
        <dbReference type="ChEBI" id="CHEBI:29105"/>
    </ligand>
</feature>
<proteinExistence type="inferred from homology"/>
<dbReference type="Gene3D" id="2.30.30.30">
    <property type="match status" value="1"/>
</dbReference>
<dbReference type="PROSITE" id="PS50157">
    <property type="entry name" value="ZINC_FINGER_C2H2_2"/>
    <property type="match status" value="14"/>
</dbReference>
<dbReference type="FunFam" id="3.30.160.60:FF:001498">
    <property type="entry name" value="Zinc finger protein 404"/>
    <property type="match status" value="1"/>
</dbReference>
<dbReference type="FunFam" id="3.30.160.60:FF:000512">
    <property type="entry name" value="zinc finger protein 197 isoform X1"/>
    <property type="match status" value="1"/>
</dbReference>
<feature type="domain" description="C2H2-type" evidence="20">
    <location>
        <begin position="439"/>
        <end position="467"/>
    </location>
</feature>
<dbReference type="SUPFAM" id="SSF57667">
    <property type="entry name" value="beta-beta-alpha zinc fingers"/>
    <property type="match status" value="7"/>
</dbReference>
<keyword evidence="13" id="KW-0687">Ribonucleoprotein</keyword>
<feature type="domain" description="C2H2-type" evidence="20">
    <location>
        <begin position="622"/>
        <end position="649"/>
    </location>
</feature>
<feature type="domain" description="C2H2-type" evidence="20">
    <location>
        <begin position="323"/>
        <end position="350"/>
    </location>
</feature>
<dbReference type="InterPro" id="IPR013087">
    <property type="entry name" value="Znf_C2H2_type"/>
</dbReference>
<evidence type="ECO:0000313" key="22">
    <source>
        <dbReference type="EMBL" id="CRK98865.1"/>
    </source>
</evidence>
<evidence type="ECO:0000256" key="12">
    <source>
        <dbReference type="ARBA" id="ARBA00023242"/>
    </source>
</evidence>
<evidence type="ECO:0000259" key="21">
    <source>
        <dbReference type="PROSITE" id="PS51915"/>
    </source>
</evidence>
<evidence type="ECO:0000256" key="19">
    <source>
        <dbReference type="SAM" id="MobiDB-lite"/>
    </source>
</evidence>
<dbReference type="FunFam" id="3.30.160.60:FF:001156">
    <property type="entry name" value="Zinc finger protein 407"/>
    <property type="match status" value="1"/>
</dbReference>
<dbReference type="GO" id="GO:0003735">
    <property type="term" value="F:structural constituent of ribosome"/>
    <property type="evidence" value="ECO:0007669"/>
    <property type="project" value="InterPro"/>
</dbReference>
<keyword evidence="4 18" id="KW-0479">Metal-binding</keyword>
<evidence type="ECO:0000256" key="10">
    <source>
        <dbReference type="ARBA" id="ARBA00023125"/>
    </source>
</evidence>
<feature type="domain" description="C2H2-type" evidence="20">
    <location>
        <begin position="501"/>
        <end position="529"/>
    </location>
</feature>
<evidence type="ECO:0000259" key="20">
    <source>
        <dbReference type="PROSITE" id="PS50157"/>
    </source>
</evidence>
<dbReference type="Gene3D" id="3.30.160.60">
    <property type="entry name" value="Classic Zinc Finger"/>
    <property type="match status" value="11"/>
</dbReference>
<comment type="subcellular location">
    <subcellularLocation>
        <location evidence="1">Nucleus</location>
    </subcellularLocation>
</comment>
<dbReference type="GO" id="GO:0005840">
    <property type="term" value="C:ribosome"/>
    <property type="evidence" value="ECO:0007669"/>
    <property type="project" value="UniProtKB-KW"/>
</dbReference>
<evidence type="ECO:0000256" key="9">
    <source>
        <dbReference type="ARBA" id="ARBA00023015"/>
    </source>
</evidence>
<feature type="binding site" evidence="18">
    <location>
        <position position="71"/>
    </location>
    <ligand>
        <name>Zn(2+)</name>
        <dbReference type="ChEBI" id="CHEBI:29105"/>
    </ligand>
</feature>
<dbReference type="PROSITE" id="PS00028">
    <property type="entry name" value="ZINC_FINGER_C2H2_1"/>
    <property type="match status" value="12"/>
</dbReference>
<evidence type="ECO:0000256" key="18">
    <source>
        <dbReference type="PROSITE-ProRule" id="PRU01263"/>
    </source>
</evidence>
<feature type="domain" description="C2H2-type" evidence="20">
    <location>
        <begin position="249"/>
        <end position="276"/>
    </location>
</feature>
<dbReference type="AlphaFoldDB" id="A0A1J1IK88"/>
<comment type="subunit">
    <text evidence="16">Component of the large ribosomal subunit. May bind IPO9 with low affinity.</text>
</comment>
<evidence type="ECO:0000313" key="23">
    <source>
        <dbReference type="Proteomes" id="UP000183832"/>
    </source>
</evidence>
<dbReference type="GO" id="GO:1990904">
    <property type="term" value="C:ribonucleoprotein complex"/>
    <property type="evidence" value="ECO:0007669"/>
    <property type="project" value="UniProtKB-KW"/>
</dbReference>
<feature type="domain" description="C2H2-type" evidence="20">
    <location>
        <begin position="562"/>
        <end position="589"/>
    </location>
</feature>
<comment type="similarity">
    <text evidence="2">Belongs to the krueppel C2H2-type zinc-finger protein family.</text>
</comment>
<dbReference type="InterPro" id="IPR012934">
    <property type="entry name" value="Znf_AD"/>
</dbReference>
<evidence type="ECO:0000256" key="14">
    <source>
        <dbReference type="ARBA" id="ARBA00035233"/>
    </source>
</evidence>
<dbReference type="FunFam" id="3.30.160.60:FF:000340">
    <property type="entry name" value="zinc finger protein 473 isoform X1"/>
    <property type="match status" value="1"/>
</dbReference>
<evidence type="ECO:0000256" key="6">
    <source>
        <dbReference type="ARBA" id="ARBA00022771"/>
    </source>
</evidence>
<dbReference type="GO" id="GO:0003677">
    <property type="term" value="F:DNA binding"/>
    <property type="evidence" value="ECO:0007669"/>
    <property type="project" value="UniProtKB-KW"/>
</dbReference>
<evidence type="ECO:0000256" key="16">
    <source>
        <dbReference type="ARBA" id="ARBA00046388"/>
    </source>
</evidence>
<feature type="domain" description="C2H2-type" evidence="20">
    <location>
        <begin position="650"/>
        <end position="677"/>
    </location>
</feature>
<dbReference type="PANTHER" id="PTHR24394">
    <property type="entry name" value="ZINC FINGER PROTEIN"/>
    <property type="match status" value="1"/>
</dbReference>
<evidence type="ECO:0000256" key="15">
    <source>
        <dbReference type="ARBA" id="ARBA00035351"/>
    </source>
</evidence>
<keyword evidence="11" id="KW-0804">Transcription</keyword>
<keyword evidence="8" id="KW-0689">Ribosomal protein</keyword>
<dbReference type="Pfam" id="PF01159">
    <property type="entry name" value="Ribosomal_L6e"/>
    <property type="match status" value="1"/>
</dbReference>
<evidence type="ECO:0000256" key="3">
    <source>
        <dbReference type="ARBA" id="ARBA00010592"/>
    </source>
</evidence>
<evidence type="ECO:0000256" key="11">
    <source>
        <dbReference type="ARBA" id="ARBA00023163"/>
    </source>
</evidence>
<dbReference type="InterPro" id="IPR000915">
    <property type="entry name" value="60S_ribosomal_eL6"/>
</dbReference>
<sequence>MDEISDIKRDFNISRMCRTCLIETEDEMHEIFANSQQDPDALTLNQVLTQFAGNIQLERNDGLPDKLCKDCTEKAYLSYNFKATIEQSDATLRSVLFKENSNHKKESMFDDGSGNYLMGIKTEIAFVDADPFIDDDGDFDDAIDYAENSNTSNQQNDAYNNNSYPQNVAEDLVSPESDGEVSEENPDMKPPKEKTKKNLNQLISPRLVENIDYTKDEEGKYVCQICNKKLVDKKGLNLHIRLHTGENLKRCNICNRGFIKSDHLRRHLLIHERSVNCEYCDETFVTRTDYKNHLKEEHDEETTSQDIDKPQKNQKPRPSHIHAICKICDKKFQRISTLRTHLNHHLMSNSFDDVDVKNKIFLFNPLEVDLEKTSNQDLHQYLRNKLNENDHDKFYQILTRDGHEMLLSDSETEDENEAGPPDDRIELSLDQNAIPKLFYNCTQCTKTFNRSRDSFHHMITDHIHELDNFIDKCIVCNKSFPNTYTLHKHLKSQCENKSKKFNCNHCNKKFMWLDSMAKHMEHEHPGTEKIKMYTCELCGKAFSRSEHLERHRKTHNPSEKKFECPVCQKKFNRKDNLRSHMKIHKDNRDDEDKHLCIYCGRAFSNSSNLIVHMRRHTGEKPYKCDLCEKGFPRSSDLQCHRRTHTGEKPCLCTICGKGFSRSNKLVRHMRIHTGVRPYQCTYCDRAFTQSNDLTLHIRRHTGEKPYVCAVCGDRFIQGTALKQHQRMQGHFEGSQPSPYSSISVNNPSRYTNSNLVNRRYCVDQAQQQQGTNPLPIKPVIPRRRTVNNIVTSGITQMMPLQQMIPSTSSMMSQITMNQDTSSDVMSLRSPSPHQSSASHTPVSTPIPHNIDIKPNIQNLNLPQYNGTLPLVPNLPNMEIATLFFNQGLLLFIRISFRHMAPTAPKKAAKGKKVAKTVKNRDLGSGITRWSRYKILHKNSFRLKSVKAEQKKNPVTKKAPSKVKVTVEKQIGGAKNGKTRIVRVQKNRASYATKAKVTKRPTKNYFKKHVRFTRRTLVPGKVLVLLAGRHKGKRVVLLKVLQSGLLLVNGPFYLNSCPMRRISQRYVIATKTRVNLKGVTIPEHINDAYFKRADKKKARKTEGDIFAKQEEKYQPSEQRKKDQVEVDKLVRASLKKTNQGLLVSKYLKSYFALRSHQYPHRLRF</sequence>
<feature type="domain" description="C2H2-type" evidence="20">
    <location>
        <begin position="533"/>
        <end position="560"/>
    </location>
</feature>
<dbReference type="PANTHER" id="PTHR24394:SF29">
    <property type="entry name" value="MYONEURIN"/>
    <property type="match status" value="1"/>
</dbReference>
<dbReference type="InterPro" id="IPR008991">
    <property type="entry name" value="Translation_prot_SH3-like_sf"/>
</dbReference>
<evidence type="ECO:0000256" key="8">
    <source>
        <dbReference type="ARBA" id="ARBA00022980"/>
    </source>
</evidence>
<dbReference type="GO" id="GO:0008270">
    <property type="term" value="F:zinc ion binding"/>
    <property type="evidence" value="ECO:0007669"/>
    <property type="project" value="UniProtKB-UniRule"/>
</dbReference>
<dbReference type="InterPro" id="IPR041997">
    <property type="entry name" value="Ribosomal_eL6_KOW"/>
</dbReference>
<dbReference type="SMART" id="SM00355">
    <property type="entry name" value="ZnF_C2H2"/>
    <property type="match status" value="14"/>
</dbReference>
<keyword evidence="7 18" id="KW-0862">Zinc</keyword>
<dbReference type="GO" id="GO:0005634">
    <property type="term" value="C:nucleus"/>
    <property type="evidence" value="ECO:0007669"/>
    <property type="project" value="UniProtKB-SubCell"/>
</dbReference>
<dbReference type="GO" id="GO:0000981">
    <property type="term" value="F:DNA-binding transcription factor activity, RNA polymerase II-specific"/>
    <property type="evidence" value="ECO:0007669"/>
    <property type="project" value="TreeGrafter"/>
</dbReference>
<evidence type="ECO:0000256" key="5">
    <source>
        <dbReference type="ARBA" id="ARBA00022737"/>
    </source>
</evidence>
<feature type="region of interest" description="Disordered" evidence="19">
    <location>
        <begin position="821"/>
        <end position="842"/>
    </location>
</feature>
<dbReference type="FunFam" id="3.30.160.60:FF:000759">
    <property type="entry name" value="zinc finger protein 16"/>
    <property type="match status" value="1"/>
</dbReference>
<dbReference type="SUPFAM" id="SSF57716">
    <property type="entry name" value="Glucocorticoid receptor-like (DNA-binding domain)"/>
    <property type="match status" value="1"/>
</dbReference>
<dbReference type="CDD" id="cd13156">
    <property type="entry name" value="KOW_RPL6"/>
    <property type="match status" value="1"/>
</dbReference>
<dbReference type="Pfam" id="PF00096">
    <property type="entry name" value="zf-C2H2"/>
    <property type="match status" value="9"/>
</dbReference>
<feature type="domain" description="ZAD" evidence="21">
    <location>
        <begin position="15"/>
        <end position="95"/>
    </location>
</feature>
<keyword evidence="6 17" id="KW-0863">Zinc-finger</keyword>
<keyword evidence="5" id="KW-0677">Repeat</keyword>
<evidence type="ECO:0000256" key="4">
    <source>
        <dbReference type="ARBA" id="ARBA00022723"/>
    </source>
</evidence>
<dbReference type="InterPro" id="IPR036236">
    <property type="entry name" value="Znf_C2H2_sf"/>
</dbReference>
<dbReference type="FunFam" id="3.30.160.60:FF:000325">
    <property type="entry name" value="ZFP90 zinc finger protein"/>
    <property type="match status" value="1"/>
</dbReference>
<keyword evidence="10" id="KW-0238">DNA-binding</keyword>
<feature type="domain" description="C2H2-type" evidence="20">
    <location>
        <begin position="221"/>
        <end position="248"/>
    </location>
</feature>
<keyword evidence="23" id="KW-1185">Reference proteome</keyword>
<dbReference type="Gene3D" id="3.40.1800.20">
    <property type="match status" value="1"/>
</dbReference>